<gene>
    <name evidence="5" type="ORF">A3D06_02020</name>
</gene>
<dbReference type="EMBL" id="MFZS01000034">
    <property type="protein sequence ID" value="OGK28644.1"/>
    <property type="molecule type" value="Genomic_DNA"/>
</dbReference>
<dbReference type="Pfam" id="PF03717">
    <property type="entry name" value="PBP_dimer"/>
    <property type="match status" value="1"/>
</dbReference>
<dbReference type="InterPro" id="IPR036138">
    <property type="entry name" value="PBP_dimer_sf"/>
</dbReference>
<protein>
    <recommendedName>
        <fullName evidence="7">Penicillin-binding protein 2</fullName>
    </recommendedName>
</protein>
<sequence>LFQLTIVKGSYYRFIAENNRLREVSLEGSRGTIYDRKGNKMAFSIKENSKKESDPDLYHRLYPDGEAFAHLIGYRKIASKEDIKNDGCKQSLKLNDKVGVKGIEALFECHLRPKKGKKLVEVNAQGKIIKTVAMYPPQSGKPVKLSIDEDLQKKIHDIIINNAITTSVDIKLSEKKLAVVAMKPSTGEVLALYSYPTFDPQVFEDGSNKEKSAYLTDKTQPLFNRALLGTYPPGSVFKPILAAGALQENAIKKDDIFIDEGFIKAGLSTFNNWYYTQYGRTEGEVNMVKALRRSTDTYFYKAGEKLTPEKIKVWAERFGLGKNTGIALESQTGVVPSDFWKRETIGERWYLGDTYNLSIGQGYLLTTPLHIARATGVFANGGKLCTPQILKVDASENKDLFNGSAINCKEMQLSSDVVETVREGMKGACSSGGTGWPFFNFGIAVEPQSEDASSSGQMKRVEVGCKTGTAESHAKSKIPHAWFTVFAPFEKPEIVLTVMVEEAGEGSNVAAPIAKEVLKWYLER</sequence>
<dbReference type="Pfam" id="PF00905">
    <property type="entry name" value="Transpeptidase"/>
    <property type="match status" value="1"/>
</dbReference>
<evidence type="ECO:0000259" key="3">
    <source>
        <dbReference type="Pfam" id="PF00905"/>
    </source>
</evidence>
<feature type="non-terminal residue" evidence="5">
    <location>
        <position position="1"/>
    </location>
</feature>
<dbReference type="InterPro" id="IPR005311">
    <property type="entry name" value="PBP_dimer"/>
</dbReference>
<dbReference type="InterPro" id="IPR001460">
    <property type="entry name" value="PCN-bd_Tpept"/>
</dbReference>
<feature type="domain" description="Penicillin-binding protein transpeptidase" evidence="3">
    <location>
        <begin position="178"/>
        <end position="519"/>
    </location>
</feature>
<dbReference type="AlphaFoldDB" id="A0A1F7HCC5"/>
<evidence type="ECO:0000256" key="2">
    <source>
        <dbReference type="ARBA" id="ARBA00023136"/>
    </source>
</evidence>
<dbReference type="InterPro" id="IPR050515">
    <property type="entry name" value="Beta-lactam/transpept"/>
</dbReference>
<evidence type="ECO:0000259" key="4">
    <source>
        <dbReference type="Pfam" id="PF03717"/>
    </source>
</evidence>
<accession>A0A1F7HCC5</accession>
<evidence type="ECO:0000256" key="1">
    <source>
        <dbReference type="ARBA" id="ARBA00004370"/>
    </source>
</evidence>
<evidence type="ECO:0008006" key="7">
    <source>
        <dbReference type="Google" id="ProtNLM"/>
    </source>
</evidence>
<dbReference type="GO" id="GO:0008658">
    <property type="term" value="F:penicillin binding"/>
    <property type="evidence" value="ECO:0007669"/>
    <property type="project" value="InterPro"/>
</dbReference>
<dbReference type="InterPro" id="IPR012338">
    <property type="entry name" value="Beta-lactam/transpept-like"/>
</dbReference>
<keyword evidence="2" id="KW-0472">Membrane</keyword>
<organism evidence="5 6">
    <name type="scientific">Candidatus Roizmanbacteria bacterium RIFCSPHIGHO2_02_FULL_40_9</name>
    <dbReference type="NCBI Taxonomy" id="1802042"/>
    <lineage>
        <taxon>Bacteria</taxon>
        <taxon>Candidatus Roizmaniibacteriota</taxon>
    </lineage>
</organism>
<comment type="caution">
    <text evidence="5">The sequence shown here is derived from an EMBL/GenBank/DDBJ whole genome shotgun (WGS) entry which is preliminary data.</text>
</comment>
<dbReference type="SUPFAM" id="SSF56601">
    <property type="entry name" value="beta-lactamase/transpeptidase-like"/>
    <property type="match status" value="1"/>
</dbReference>
<name>A0A1F7HCC5_9BACT</name>
<feature type="domain" description="Penicillin-binding protein dimerisation" evidence="4">
    <location>
        <begin position="59"/>
        <end position="132"/>
    </location>
</feature>
<dbReference type="SUPFAM" id="SSF56519">
    <property type="entry name" value="Penicillin binding protein dimerisation domain"/>
    <property type="match status" value="1"/>
</dbReference>
<reference evidence="5 6" key="1">
    <citation type="journal article" date="2016" name="Nat. Commun.">
        <title>Thousands of microbial genomes shed light on interconnected biogeochemical processes in an aquifer system.</title>
        <authorList>
            <person name="Anantharaman K."/>
            <person name="Brown C.T."/>
            <person name="Hug L.A."/>
            <person name="Sharon I."/>
            <person name="Castelle C.J."/>
            <person name="Probst A.J."/>
            <person name="Thomas B.C."/>
            <person name="Singh A."/>
            <person name="Wilkins M.J."/>
            <person name="Karaoz U."/>
            <person name="Brodie E.L."/>
            <person name="Williams K.H."/>
            <person name="Hubbard S.S."/>
            <person name="Banfield J.F."/>
        </authorList>
    </citation>
    <scope>NUCLEOTIDE SEQUENCE [LARGE SCALE GENOMIC DNA]</scope>
</reference>
<evidence type="ECO:0000313" key="6">
    <source>
        <dbReference type="Proteomes" id="UP000177027"/>
    </source>
</evidence>
<dbReference type="GO" id="GO:0005886">
    <property type="term" value="C:plasma membrane"/>
    <property type="evidence" value="ECO:0007669"/>
    <property type="project" value="TreeGrafter"/>
</dbReference>
<evidence type="ECO:0000313" key="5">
    <source>
        <dbReference type="EMBL" id="OGK28644.1"/>
    </source>
</evidence>
<dbReference type="GO" id="GO:0071555">
    <property type="term" value="P:cell wall organization"/>
    <property type="evidence" value="ECO:0007669"/>
    <property type="project" value="TreeGrafter"/>
</dbReference>
<dbReference type="Gene3D" id="3.90.1310.10">
    <property type="entry name" value="Penicillin-binding protein 2a (Domain 2)"/>
    <property type="match status" value="1"/>
</dbReference>
<dbReference type="Gene3D" id="3.40.710.10">
    <property type="entry name" value="DD-peptidase/beta-lactamase superfamily"/>
    <property type="match status" value="1"/>
</dbReference>
<dbReference type="PANTHER" id="PTHR30627">
    <property type="entry name" value="PEPTIDOGLYCAN D,D-TRANSPEPTIDASE"/>
    <property type="match status" value="1"/>
</dbReference>
<dbReference type="Proteomes" id="UP000177027">
    <property type="component" value="Unassembled WGS sequence"/>
</dbReference>
<proteinExistence type="predicted"/>
<comment type="subcellular location">
    <subcellularLocation>
        <location evidence="1">Membrane</location>
    </subcellularLocation>
</comment>